<name>A0A218Z6P6_9HELO</name>
<keyword evidence="4" id="KW-1185">Reference proteome</keyword>
<evidence type="ECO:0000256" key="2">
    <source>
        <dbReference type="SAM" id="Phobius"/>
    </source>
</evidence>
<keyword evidence="2" id="KW-0472">Membrane</keyword>
<reference evidence="3 4" key="1">
    <citation type="submission" date="2017-04" db="EMBL/GenBank/DDBJ databases">
        <title>Draft genome sequence of Marssonina coronaria NL1: causal agent of apple blotch.</title>
        <authorList>
            <person name="Cheng Q."/>
        </authorList>
    </citation>
    <scope>NUCLEOTIDE SEQUENCE [LARGE SCALE GENOMIC DNA]</scope>
    <source>
        <strain evidence="3 4">NL1</strain>
    </source>
</reference>
<keyword evidence="2" id="KW-1133">Transmembrane helix</keyword>
<dbReference type="AlphaFoldDB" id="A0A218Z6P6"/>
<evidence type="ECO:0000256" key="1">
    <source>
        <dbReference type="SAM" id="MobiDB-lite"/>
    </source>
</evidence>
<feature type="compositionally biased region" description="Gly residues" evidence="1">
    <location>
        <begin position="179"/>
        <end position="188"/>
    </location>
</feature>
<evidence type="ECO:0000313" key="4">
    <source>
        <dbReference type="Proteomes" id="UP000242519"/>
    </source>
</evidence>
<dbReference type="EMBL" id="MZNU01000172">
    <property type="protein sequence ID" value="OWP03739.1"/>
    <property type="molecule type" value="Genomic_DNA"/>
</dbReference>
<feature type="region of interest" description="Disordered" evidence="1">
    <location>
        <begin position="162"/>
        <end position="188"/>
    </location>
</feature>
<proteinExistence type="predicted"/>
<feature type="transmembrane region" description="Helical" evidence="2">
    <location>
        <begin position="71"/>
        <end position="93"/>
    </location>
</feature>
<sequence>MALALCGFDPNRTDRRQKTWGTAPRSSAIHRPSCVVAASRLAVQSHARIRIPARSKSDPDPKVPLGPAQQLLLLLLLLLLLFSTTSPPTTLLYRLAVFFMHTHGTSINSYTLLVSLHRDRHTSSPVDPNLAGEHLRHKARDSAVLPAILAVTQIASRALVSSRHADSPPLHSSRPGFARGRGSGGVKL</sequence>
<gene>
    <name evidence="3" type="ORF">B2J93_6082</name>
</gene>
<dbReference type="InParanoid" id="A0A218Z6P6"/>
<protein>
    <submittedName>
        <fullName evidence="3">RdmE protein product</fullName>
    </submittedName>
</protein>
<organism evidence="3 4">
    <name type="scientific">Diplocarpon coronariae</name>
    <dbReference type="NCBI Taxonomy" id="2795749"/>
    <lineage>
        <taxon>Eukaryota</taxon>
        <taxon>Fungi</taxon>
        <taxon>Dikarya</taxon>
        <taxon>Ascomycota</taxon>
        <taxon>Pezizomycotina</taxon>
        <taxon>Leotiomycetes</taxon>
        <taxon>Helotiales</taxon>
        <taxon>Drepanopezizaceae</taxon>
        <taxon>Diplocarpon</taxon>
    </lineage>
</organism>
<evidence type="ECO:0000313" key="3">
    <source>
        <dbReference type="EMBL" id="OWP03739.1"/>
    </source>
</evidence>
<dbReference type="Proteomes" id="UP000242519">
    <property type="component" value="Unassembled WGS sequence"/>
</dbReference>
<keyword evidence="2" id="KW-0812">Transmembrane</keyword>
<accession>A0A218Z6P6</accession>
<comment type="caution">
    <text evidence="3">The sequence shown here is derived from an EMBL/GenBank/DDBJ whole genome shotgun (WGS) entry which is preliminary data.</text>
</comment>